<reference evidence="2 3" key="1">
    <citation type="submission" date="2020-08" db="EMBL/GenBank/DDBJ databases">
        <title>The genome sequence of Novosphingobium flavum 4Y4.</title>
        <authorList>
            <person name="Liu Y."/>
        </authorList>
    </citation>
    <scope>NUCLEOTIDE SEQUENCE [LARGE SCALE GENOMIC DNA]</scope>
    <source>
        <strain evidence="2 3">4Y4</strain>
    </source>
</reference>
<dbReference type="EMBL" id="JACLAU010000001">
    <property type="protein sequence ID" value="MBC2650443.1"/>
    <property type="molecule type" value="Genomic_DNA"/>
</dbReference>
<accession>A0A7X1F4Z6</accession>
<organism evidence="2 3">
    <name type="scientific">Novosphingobium aerophilum</name>
    <dbReference type="NCBI Taxonomy" id="2839843"/>
    <lineage>
        <taxon>Bacteria</taxon>
        <taxon>Pseudomonadati</taxon>
        <taxon>Pseudomonadota</taxon>
        <taxon>Alphaproteobacteria</taxon>
        <taxon>Sphingomonadales</taxon>
        <taxon>Sphingomonadaceae</taxon>
        <taxon>Novosphingobium</taxon>
    </lineage>
</organism>
<protein>
    <submittedName>
        <fullName evidence="2">Nuclear transport factor 2 family protein</fullName>
    </submittedName>
</protein>
<evidence type="ECO:0000313" key="2">
    <source>
        <dbReference type="EMBL" id="MBC2650443.1"/>
    </source>
</evidence>
<dbReference type="RefSeq" id="WP_185681838.1">
    <property type="nucleotide sequence ID" value="NZ_JACLAU010000001.1"/>
</dbReference>
<dbReference type="SUPFAM" id="SSF54427">
    <property type="entry name" value="NTF2-like"/>
    <property type="match status" value="1"/>
</dbReference>
<dbReference type="InterPro" id="IPR037401">
    <property type="entry name" value="SnoaL-like"/>
</dbReference>
<comment type="caution">
    <text evidence="2">The sequence shown here is derived from an EMBL/GenBank/DDBJ whole genome shotgun (WGS) entry which is preliminary data.</text>
</comment>
<gene>
    <name evidence="2" type="ORF">H7F49_01835</name>
</gene>
<feature type="domain" description="SnoaL-like" evidence="1">
    <location>
        <begin position="8"/>
        <end position="131"/>
    </location>
</feature>
<dbReference type="Proteomes" id="UP000520156">
    <property type="component" value="Unassembled WGS sequence"/>
</dbReference>
<name>A0A7X1F4Z6_9SPHN</name>
<dbReference type="Pfam" id="PF13577">
    <property type="entry name" value="SnoaL_4"/>
    <property type="match status" value="1"/>
</dbReference>
<dbReference type="InterPro" id="IPR032710">
    <property type="entry name" value="NTF2-like_dom_sf"/>
</dbReference>
<dbReference type="AlphaFoldDB" id="A0A7X1F4Z6"/>
<sequence>MADPRLAALLDRDAIRAALVRLARGEDRRDAALIESAYWPDSTTDFGVFRGTFAEYLAWVVPGAEAITNTQHVLGQSHIELAGDTARVETQVISYHRVDYGGGDEHDTCMGGRYLDRFERRDGDWRIAARTMLYDWSQDWGAAVDWSGGLMGMPFSAPHFAGRAHGDWSERFFRGEA</sequence>
<evidence type="ECO:0000259" key="1">
    <source>
        <dbReference type="Pfam" id="PF13577"/>
    </source>
</evidence>
<dbReference type="CDD" id="cd00531">
    <property type="entry name" value="NTF2_like"/>
    <property type="match status" value="1"/>
</dbReference>
<proteinExistence type="predicted"/>
<dbReference type="Gene3D" id="3.10.450.50">
    <property type="match status" value="1"/>
</dbReference>
<evidence type="ECO:0000313" key="3">
    <source>
        <dbReference type="Proteomes" id="UP000520156"/>
    </source>
</evidence>
<keyword evidence="3" id="KW-1185">Reference proteome</keyword>